<evidence type="ECO:0008006" key="3">
    <source>
        <dbReference type="Google" id="ProtNLM"/>
    </source>
</evidence>
<gene>
    <name evidence="1" type="ORF">NDU88_002170</name>
</gene>
<accession>A0AAV7RF23</accession>
<dbReference type="EMBL" id="JANPWB010000009">
    <property type="protein sequence ID" value="KAJ1149360.1"/>
    <property type="molecule type" value="Genomic_DNA"/>
</dbReference>
<name>A0AAV7RF23_PLEWA</name>
<evidence type="ECO:0000313" key="2">
    <source>
        <dbReference type="Proteomes" id="UP001066276"/>
    </source>
</evidence>
<dbReference type="AlphaFoldDB" id="A0AAV7RF23"/>
<sequence>MFLLSGSYTLRIKACQLLIVVTLFLTLSVSRTKGAQWEKLIRHFEQYLSATCKGHTDEQARDLFLNLVGDDFEGLLVMFPPKSITTYKGLIKCLTDNSDPQRNYDFEHYMFNSACQRADESLDNFVTRLCKRVTYCKFDKFDNKAAFRLHIIEGCHSTGFHMKILKEK</sequence>
<organism evidence="1 2">
    <name type="scientific">Pleurodeles waltl</name>
    <name type="common">Iberian ribbed newt</name>
    <dbReference type="NCBI Taxonomy" id="8319"/>
    <lineage>
        <taxon>Eukaryota</taxon>
        <taxon>Metazoa</taxon>
        <taxon>Chordata</taxon>
        <taxon>Craniata</taxon>
        <taxon>Vertebrata</taxon>
        <taxon>Euteleostomi</taxon>
        <taxon>Amphibia</taxon>
        <taxon>Batrachia</taxon>
        <taxon>Caudata</taxon>
        <taxon>Salamandroidea</taxon>
        <taxon>Salamandridae</taxon>
        <taxon>Pleurodelinae</taxon>
        <taxon>Pleurodeles</taxon>
    </lineage>
</organism>
<evidence type="ECO:0000313" key="1">
    <source>
        <dbReference type="EMBL" id="KAJ1149360.1"/>
    </source>
</evidence>
<protein>
    <recommendedName>
        <fullName evidence="3">Secreted protein</fullName>
    </recommendedName>
</protein>
<dbReference type="Proteomes" id="UP001066276">
    <property type="component" value="Chromosome 5"/>
</dbReference>
<reference evidence="1" key="1">
    <citation type="journal article" date="2022" name="bioRxiv">
        <title>Sequencing and chromosome-scale assembly of the giantPleurodeles waltlgenome.</title>
        <authorList>
            <person name="Brown T."/>
            <person name="Elewa A."/>
            <person name="Iarovenko S."/>
            <person name="Subramanian E."/>
            <person name="Araus A.J."/>
            <person name="Petzold A."/>
            <person name="Susuki M."/>
            <person name="Suzuki K.-i.T."/>
            <person name="Hayashi T."/>
            <person name="Toyoda A."/>
            <person name="Oliveira C."/>
            <person name="Osipova E."/>
            <person name="Leigh N.D."/>
            <person name="Simon A."/>
            <person name="Yun M.H."/>
        </authorList>
    </citation>
    <scope>NUCLEOTIDE SEQUENCE</scope>
    <source>
        <strain evidence="1">20211129_DDA</strain>
        <tissue evidence="1">Liver</tissue>
    </source>
</reference>
<dbReference type="PANTHER" id="PTHR33198">
    <property type="entry name" value="ANK_REP_REGION DOMAIN-CONTAINING PROTEIN-RELATED"/>
    <property type="match status" value="1"/>
</dbReference>
<dbReference type="PANTHER" id="PTHR33198:SF20">
    <property type="entry name" value="RETROTRANSPOSON GAG DOMAIN-CONTAINING PROTEIN"/>
    <property type="match status" value="1"/>
</dbReference>
<keyword evidence="2" id="KW-1185">Reference proteome</keyword>
<comment type="caution">
    <text evidence="1">The sequence shown here is derived from an EMBL/GenBank/DDBJ whole genome shotgun (WGS) entry which is preliminary data.</text>
</comment>
<proteinExistence type="predicted"/>